<feature type="transmembrane region" description="Helical" evidence="1">
    <location>
        <begin position="59"/>
        <end position="81"/>
    </location>
</feature>
<name>A0A0M0JG43_9EUKA</name>
<feature type="transmembrane region" description="Helical" evidence="1">
    <location>
        <begin position="34"/>
        <end position="52"/>
    </location>
</feature>
<dbReference type="EMBL" id="JWZX01002961">
    <property type="protein sequence ID" value="KOO25539.1"/>
    <property type="molecule type" value="Genomic_DNA"/>
</dbReference>
<proteinExistence type="predicted"/>
<feature type="transmembrane region" description="Helical" evidence="1">
    <location>
        <begin position="160"/>
        <end position="182"/>
    </location>
</feature>
<evidence type="ECO:0000256" key="1">
    <source>
        <dbReference type="SAM" id="Phobius"/>
    </source>
</evidence>
<accession>A0A0M0JG43</accession>
<comment type="caution">
    <text evidence="2">The sequence shown here is derived from an EMBL/GenBank/DDBJ whole genome shotgun (WGS) entry which is preliminary data.</text>
</comment>
<keyword evidence="1" id="KW-0812">Transmembrane</keyword>
<sequence length="240" mass="27017">MELLNMLLMLQAWAEELRCTDTTTLCVYVVWNEPAWFVSALFWCWLTFPFAYRQLHRMGFYSVCLCGGLLYAISCWELVVWPNLPAELLLQADRIGAITARNPLANANKFLLGAVLGRLLLLRCHVLVPDTAQVTAPEPEAYNTTQPPRQQAYVLQLQRLPCWIAFAATPTTAAILACFFLLNPDQTLGREAIIVGLYSLLIVSLAAGRDPLARLLEWPVLAWEIMSREIYDNVAACTLL</sequence>
<organism evidence="2 3">
    <name type="scientific">Chrysochromulina tobinii</name>
    <dbReference type="NCBI Taxonomy" id="1460289"/>
    <lineage>
        <taxon>Eukaryota</taxon>
        <taxon>Haptista</taxon>
        <taxon>Haptophyta</taxon>
        <taxon>Prymnesiophyceae</taxon>
        <taxon>Prymnesiales</taxon>
        <taxon>Chrysochromulinaceae</taxon>
        <taxon>Chrysochromulina</taxon>
    </lineage>
</organism>
<keyword evidence="1" id="KW-0472">Membrane</keyword>
<reference evidence="3" key="1">
    <citation type="journal article" date="2015" name="PLoS Genet.">
        <title>Genome Sequence and Transcriptome Analyses of Chrysochromulina tobin: Metabolic Tools for Enhanced Algal Fitness in the Prominent Order Prymnesiales (Haptophyceae).</title>
        <authorList>
            <person name="Hovde B.T."/>
            <person name="Deodato C.R."/>
            <person name="Hunsperger H.M."/>
            <person name="Ryken S.A."/>
            <person name="Yost W."/>
            <person name="Jha R.K."/>
            <person name="Patterson J."/>
            <person name="Monnat R.J. Jr."/>
            <person name="Barlow S.B."/>
            <person name="Starkenburg S.R."/>
            <person name="Cattolico R.A."/>
        </authorList>
    </citation>
    <scope>NUCLEOTIDE SEQUENCE</scope>
    <source>
        <strain evidence="3">CCMP291</strain>
    </source>
</reference>
<evidence type="ECO:0000313" key="3">
    <source>
        <dbReference type="Proteomes" id="UP000037460"/>
    </source>
</evidence>
<gene>
    <name evidence="2" type="ORF">Ctob_006133</name>
</gene>
<protein>
    <submittedName>
        <fullName evidence="2">Uncharacterized protein</fullName>
    </submittedName>
</protein>
<keyword evidence="1" id="KW-1133">Transmembrane helix</keyword>
<dbReference type="Proteomes" id="UP000037460">
    <property type="component" value="Unassembled WGS sequence"/>
</dbReference>
<dbReference type="AlphaFoldDB" id="A0A0M0JG43"/>
<keyword evidence="3" id="KW-1185">Reference proteome</keyword>
<evidence type="ECO:0000313" key="2">
    <source>
        <dbReference type="EMBL" id="KOO25539.1"/>
    </source>
</evidence>